<proteinExistence type="predicted"/>
<evidence type="ECO:0000313" key="2">
    <source>
        <dbReference type="EMBL" id="RKQ12272.1"/>
    </source>
</evidence>
<keyword evidence="1" id="KW-0812">Transmembrane</keyword>
<organism evidence="2 3">
    <name type="scientific">Oceanobacillus bengalensis</name>
    <dbReference type="NCBI Taxonomy" id="1435466"/>
    <lineage>
        <taxon>Bacteria</taxon>
        <taxon>Bacillati</taxon>
        <taxon>Bacillota</taxon>
        <taxon>Bacilli</taxon>
        <taxon>Bacillales</taxon>
        <taxon>Bacillaceae</taxon>
        <taxon>Oceanobacillus</taxon>
    </lineage>
</organism>
<dbReference type="OrthoDB" id="2080990at2"/>
<dbReference type="Proteomes" id="UP000281813">
    <property type="component" value="Unassembled WGS sequence"/>
</dbReference>
<evidence type="ECO:0008006" key="4">
    <source>
        <dbReference type="Google" id="ProtNLM"/>
    </source>
</evidence>
<dbReference type="EMBL" id="RBZO01000047">
    <property type="protein sequence ID" value="RKQ12272.1"/>
    <property type="molecule type" value="Genomic_DNA"/>
</dbReference>
<keyword evidence="3" id="KW-1185">Reference proteome</keyword>
<evidence type="ECO:0000313" key="3">
    <source>
        <dbReference type="Proteomes" id="UP000281813"/>
    </source>
</evidence>
<sequence>MENILLVCFNFLFYLAVIGPITTFIHELGHALIMLGLTGNKVSITLGGEGKSVLQWNTRRLNITIHIFSGWIGYTSYENNEIVKKSNMFLYYIFGPLFSLTTAIIFLLLQNSISNSVIIYIFKFITMASFIQFLFTIIPMNYNKFLGGKYYNRSDGMKIKELLFSTDQT</sequence>
<feature type="transmembrane region" description="Helical" evidence="1">
    <location>
        <begin position="121"/>
        <end position="142"/>
    </location>
</feature>
<dbReference type="RefSeq" id="WP_121134529.1">
    <property type="nucleotide sequence ID" value="NZ_JBHUFK010000004.1"/>
</dbReference>
<feature type="transmembrane region" description="Helical" evidence="1">
    <location>
        <begin position="89"/>
        <end position="109"/>
    </location>
</feature>
<comment type="caution">
    <text evidence="2">The sequence shown here is derived from an EMBL/GenBank/DDBJ whole genome shotgun (WGS) entry which is preliminary data.</text>
</comment>
<keyword evidence="1" id="KW-1133">Transmembrane helix</keyword>
<keyword evidence="1" id="KW-0472">Membrane</keyword>
<accession>A0A494YRT6</accession>
<protein>
    <recommendedName>
        <fullName evidence="4">M50 family peptidase</fullName>
    </recommendedName>
</protein>
<name>A0A494YRT6_9BACI</name>
<dbReference type="AlphaFoldDB" id="A0A494YRT6"/>
<feature type="transmembrane region" description="Helical" evidence="1">
    <location>
        <begin position="12"/>
        <end position="39"/>
    </location>
</feature>
<gene>
    <name evidence="2" type="ORF">D8M05_18795</name>
</gene>
<reference evidence="2 3" key="1">
    <citation type="journal article" date="2015" name="Antonie Van Leeuwenhoek">
        <title>Oceanobacillus bengalensis sp. nov., a bacterium isolated from seawater of the Bay of Bengal.</title>
        <authorList>
            <person name="Yongchang O."/>
            <person name="Xiang W."/>
            <person name="Wang G."/>
        </authorList>
    </citation>
    <scope>NUCLEOTIDE SEQUENCE [LARGE SCALE GENOMIC DNA]</scope>
    <source>
        <strain evidence="2 3">MCCC 1K00260</strain>
    </source>
</reference>
<evidence type="ECO:0000256" key="1">
    <source>
        <dbReference type="SAM" id="Phobius"/>
    </source>
</evidence>